<dbReference type="PANTHER" id="PTHR11409:SF43">
    <property type="entry name" value="ADENOSINE DEAMINASE"/>
    <property type="match status" value="1"/>
</dbReference>
<reference evidence="9" key="1">
    <citation type="journal article" date="2019" name="Int. J. Syst. Evol. Microbiol.">
        <title>The Global Catalogue of Microorganisms (GCM) 10K type strain sequencing project: providing services to taxonomists for standard genome sequencing and annotation.</title>
        <authorList>
            <consortium name="The Broad Institute Genomics Platform"/>
            <consortium name="The Broad Institute Genome Sequencing Center for Infectious Disease"/>
            <person name="Wu L."/>
            <person name="Ma J."/>
        </authorList>
    </citation>
    <scope>NUCLEOTIDE SEQUENCE [LARGE SCALE GENOMIC DNA]</scope>
    <source>
        <strain evidence="9">CCUG 63287</strain>
    </source>
</reference>
<name>A0ABV9JD69_9LACT</name>
<evidence type="ECO:0000259" key="7">
    <source>
        <dbReference type="Pfam" id="PF00962"/>
    </source>
</evidence>
<dbReference type="EC" id="3.5.4.4" evidence="3"/>
<dbReference type="Proteomes" id="UP001595987">
    <property type="component" value="Unassembled WGS sequence"/>
</dbReference>
<sequence length="328" mass="37533">MKNTEKPQLDRLADLHMHISASVTPEILWDLAHEQGMKLPTRDYFDFAKSVQISGNVGYDDYLKMYDLLEEIQSTPESMFHLAEQVPTNLYQHDKIDLVEIRMNPMLRSREGKIDLDHIIVYTLQGLERASLKFPRLKTGLILSMDRRFSPEVNRIIVDKAIKYRDRGVIGIDLAGPIDPNFSFDDLTGLSKRIHAEGLGLTIHTGEATDVNEMWEVVEKLKPNRIGHGIASVHDEHLMTYLAEHEIVLETCPTSNLKTQAVKDLDEMRENYHTLLKHHVPFTINTDGPILQNTTLPKEYELLMSNDILTLEEAAMANELAHKVSFIR</sequence>
<comment type="caution">
    <text evidence="8">The sequence shown here is derived from an EMBL/GenBank/DDBJ whole genome shotgun (WGS) entry which is preliminary data.</text>
</comment>
<gene>
    <name evidence="8" type="ORF">ACFO26_06080</name>
</gene>
<evidence type="ECO:0000256" key="2">
    <source>
        <dbReference type="ARBA" id="ARBA00006676"/>
    </source>
</evidence>
<comment type="similarity">
    <text evidence="2">Belongs to the metallo-dependent hydrolases superfamily. Adenosine and AMP deaminases family.</text>
</comment>
<evidence type="ECO:0000256" key="6">
    <source>
        <dbReference type="ARBA" id="ARBA00022833"/>
    </source>
</evidence>
<dbReference type="EMBL" id="JBHSGD010000005">
    <property type="protein sequence ID" value="MFC4652473.1"/>
    <property type="molecule type" value="Genomic_DNA"/>
</dbReference>
<evidence type="ECO:0000256" key="1">
    <source>
        <dbReference type="ARBA" id="ARBA00001947"/>
    </source>
</evidence>
<evidence type="ECO:0000256" key="4">
    <source>
        <dbReference type="ARBA" id="ARBA00022723"/>
    </source>
</evidence>
<keyword evidence="4" id="KW-0479">Metal-binding</keyword>
<evidence type="ECO:0000256" key="3">
    <source>
        <dbReference type="ARBA" id="ARBA00012784"/>
    </source>
</evidence>
<evidence type="ECO:0000313" key="9">
    <source>
        <dbReference type="Proteomes" id="UP001595987"/>
    </source>
</evidence>
<dbReference type="SUPFAM" id="SSF51556">
    <property type="entry name" value="Metallo-dependent hydrolases"/>
    <property type="match status" value="1"/>
</dbReference>
<evidence type="ECO:0000313" key="8">
    <source>
        <dbReference type="EMBL" id="MFC4652473.1"/>
    </source>
</evidence>
<proteinExistence type="inferred from homology"/>
<dbReference type="Pfam" id="PF00962">
    <property type="entry name" value="A_deaminase"/>
    <property type="match status" value="1"/>
</dbReference>
<dbReference type="Gene3D" id="3.20.20.140">
    <property type="entry name" value="Metal-dependent hydrolases"/>
    <property type="match status" value="1"/>
</dbReference>
<dbReference type="InterPro" id="IPR006330">
    <property type="entry name" value="Ado/ade_deaminase"/>
</dbReference>
<feature type="domain" description="Adenosine deaminase" evidence="7">
    <location>
        <begin position="13"/>
        <end position="327"/>
    </location>
</feature>
<keyword evidence="6" id="KW-0862">Zinc</keyword>
<organism evidence="8 9">
    <name type="scientific">Lactococcus nasutitermitis</name>
    <dbReference type="NCBI Taxonomy" id="1652957"/>
    <lineage>
        <taxon>Bacteria</taxon>
        <taxon>Bacillati</taxon>
        <taxon>Bacillota</taxon>
        <taxon>Bacilli</taxon>
        <taxon>Lactobacillales</taxon>
        <taxon>Streptococcaceae</taxon>
        <taxon>Lactococcus</taxon>
    </lineage>
</organism>
<dbReference type="PANTHER" id="PTHR11409">
    <property type="entry name" value="ADENOSINE DEAMINASE"/>
    <property type="match status" value="1"/>
</dbReference>
<evidence type="ECO:0000256" key="5">
    <source>
        <dbReference type="ARBA" id="ARBA00022801"/>
    </source>
</evidence>
<keyword evidence="5" id="KW-0378">Hydrolase</keyword>
<dbReference type="RefSeq" id="WP_213534772.1">
    <property type="nucleotide sequence ID" value="NZ_BOVQ01000004.1"/>
</dbReference>
<protein>
    <recommendedName>
        <fullName evidence="3">adenosine deaminase</fullName>
        <ecNumber evidence="3">3.5.4.4</ecNumber>
    </recommendedName>
</protein>
<dbReference type="InterPro" id="IPR001365">
    <property type="entry name" value="A_deaminase_dom"/>
</dbReference>
<keyword evidence="9" id="KW-1185">Reference proteome</keyword>
<comment type="cofactor">
    <cofactor evidence="1">
        <name>Zn(2+)</name>
        <dbReference type="ChEBI" id="CHEBI:29105"/>
    </cofactor>
</comment>
<dbReference type="InterPro" id="IPR032466">
    <property type="entry name" value="Metal_Hydrolase"/>
</dbReference>
<accession>A0ABV9JD69</accession>